<dbReference type="GO" id="GO:0005886">
    <property type="term" value="C:plasma membrane"/>
    <property type="evidence" value="ECO:0007669"/>
    <property type="project" value="TreeGrafter"/>
</dbReference>
<dbReference type="SMART" id="SM00471">
    <property type="entry name" value="HDc"/>
    <property type="match status" value="1"/>
</dbReference>
<evidence type="ECO:0000256" key="7">
    <source>
        <dbReference type="SAM" id="MobiDB-lite"/>
    </source>
</evidence>
<evidence type="ECO:0000256" key="8">
    <source>
        <dbReference type="SAM" id="Phobius"/>
    </source>
</evidence>
<evidence type="ECO:0000256" key="4">
    <source>
        <dbReference type="ARBA" id="ARBA00022989"/>
    </source>
</evidence>
<keyword evidence="2 8" id="KW-0812">Transmembrane</keyword>
<dbReference type="InterPro" id="IPR001054">
    <property type="entry name" value="A/G_cyclase"/>
</dbReference>
<protein>
    <submittedName>
        <fullName evidence="12">Receptor-type guanylate cyclase gcy</fullName>
    </submittedName>
</protein>
<evidence type="ECO:0000313" key="13">
    <source>
        <dbReference type="Proteomes" id="UP001153069"/>
    </source>
</evidence>
<dbReference type="InterPro" id="IPR029787">
    <property type="entry name" value="Nucleotide_cyclase"/>
</dbReference>
<feature type="compositionally biased region" description="Low complexity" evidence="7">
    <location>
        <begin position="831"/>
        <end position="843"/>
    </location>
</feature>
<organism evidence="12 13">
    <name type="scientific">Seminavis robusta</name>
    <dbReference type="NCBI Taxonomy" id="568900"/>
    <lineage>
        <taxon>Eukaryota</taxon>
        <taxon>Sar</taxon>
        <taxon>Stramenopiles</taxon>
        <taxon>Ochrophyta</taxon>
        <taxon>Bacillariophyta</taxon>
        <taxon>Bacillariophyceae</taxon>
        <taxon>Bacillariophycidae</taxon>
        <taxon>Naviculales</taxon>
        <taxon>Naviculaceae</taxon>
        <taxon>Seminavis</taxon>
    </lineage>
</organism>
<dbReference type="EMBL" id="CAICTM010000075">
    <property type="protein sequence ID" value="CAB9500133.1"/>
    <property type="molecule type" value="Genomic_DNA"/>
</dbReference>
<feature type="domain" description="CRIB" evidence="9">
    <location>
        <begin position="914"/>
        <end position="928"/>
    </location>
</feature>
<feature type="transmembrane region" description="Helical" evidence="8">
    <location>
        <begin position="442"/>
        <end position="465"/>
    </location>
</feature>
<feature type="transmembrane region" description="Helical" evidence="8">
    <location>
        <begin position="77"/>
        <end position="97"/>
    </location>
</feature>
<dbReference type="InterPro" id="IPR000095">
    <property type="entry name" value="CRIB_dom"/>
</dbReference>
<dbReference type="SMART" id="SM00044">
    <property type="entry name" value="CYCc"/>
    <property type="match status" value="1"/>
</dbReference>
<dbReference type="SUPFAM" id="SSF109604">
    <property type="entry name" value="HD-domain/PDEase-like"/>
    <property type="match status" value="1"/>
</dbReference>
<dbReference type="PANTHER" id="PTHR11920">
    <property type="entry name" value="GUANYLYL CYCLASE"/>
    <property type="match status" value="1"/>
</dbReference>
<dbReference type="SUPFAM" id="SSF55073">
    <property type="entry name" value="Nucleotide cyclase"/>
    <property type="match status" value="1"/>
</dbReference>
<evidence type="ECO:0000259" key="10">
    <source>
        <dbReference type="PROSITE" id="PS50125"/>
    </source>
</evidence>
<dbReference type="CDD" id="cd07302">
    <property type="entry name" value="CHD"/>
    <property type="match status" value="1"/>
</dbReference>
<evidence type="ECO:0000259" key="9">
    <source>
        <dbReference type="PROSITE" id="PS50108"/>
    </source>
</evidence>
<dbReference type="GO" id="GO:0007168">
    <property type="term" value="P:receptor guanylyl cyclase signaling pathway"/>
    <property type="evidence" value="ECO:0007669"/>
    <property type="project" value="TreeGrafter"/>
</dbReference>
<dbReference type="PANTHER" id="PTHR11920:SF335">
    <property type="entry name" value="GUANYLATE CYCLASE"/>
    <property type="match status" value="1"/>
</dbReference>
<dbReference type="PROSITE" id="PS50108">
    <property type="entry name" value="CRIB"/>
    <property type="match status" value="1"/>
</dbReference>
<dbReference type="Proteomes" id="UP001153069">
    <property type="component" value="Unassembled WGS sequence"/>
</dbReference>
<dbReference type="Pfam" id="PF00233">
    <property type="entry name" value="PDEase_I"/>
    <property type="match status" value="1"/>
</dbReference>
<keyword evidence="3" id="KW-0547">Nucleotide-binding</keyword>
<dbReference type="GO" id="GO:0004016">
    <property type="term" value="F:adenylate cyclase activity"/>
    <property type="evidence" value="ECO:0007669"/>
    <property type="project" value="TreeGrafter"/>
</dbReference>
<keyword evidence="4 8" id="KW-1133">Transmembrane helix</keyword>
<dbReference type="GO" id="GO:0000166">
    <property type="term" value="F:nucleotide binding"/>
    <property type="evidence" value="ECO:0007669"/>
    <property type="project" value="UniProtKB-KW"/>
</dbReference>
<dbReference type="InterPro" id="IPR050401">
    <property type="entry name" value="Cyclic_nucleotide_synthase"/>
</dbReference>
<proteinExistence type="predicted"/>
<accession>A0A9N8DBU3</accession>
<evidence type="ECO:0000313" key="12">
    <source>
        <dbReference type="EMBL" id="CAB9500133.1"/>
    </source>
</evidence>
<evidence type="ECO:0000256" key="3">
    <source>
        <dbReference type="ARBA" id="ARBA00022741"/>
    </source>
</evidence>
<comment type="caution">
    <text evidence="12">The sequence shown here is derived from an EMBL/GenBank/DDBJ whole genome shotgun (WGS) entry which is preliminary data.</text>
</comment>
<dbReference type="Gene3D" id="1.10.1300.10">
    <property type="entry name" value="3'5'-cyclic nucleotide phosphodiesterase, catalytic domain"/>
    <property type="match status" value="1"/>
</dbReference>
<name>A0A9N8DBU3_9STRA</name>
<keyword evidence="5 8" id="KW-0472">Membrane</keyword>
<evidence type="ECO:0000256" key="1">
    <source>
        <dbReference type="ARBA" id="ARBA00004370"/>
    </source>
</evidence>
<evidence type="ECO:0000259" key="11">
    <source>
        <dbReference type="PROSITE" id="PS51845"/>
    </source>
</evidence>
<dbReference type="Pfam" id="PF00211">
    <property type="entry name" value="Guanylate_cyc"/>
    <property type="match status" value="1"/>
</dbReference>
<feature type="region of interest" description="Disordered" evidence="7">
    <location>
        <begin position="826"/>
        <end position="847"/>
    </location>
</feature>
<evidence type="ECO:0000256" key="2">
    <source>
        <dbReference type="ARBA" id="ARBA00022692"/>
    </source>
</evidence>
<keyword evidence="6" id="KW-0456">Lyase</keyword>
<gene>
    <name evidence="12" type="ORF">SEMRO_76_G041710.1</name>
</gene>
<dbReference type="AlphaFoldDB" id="A0A9N8DBU3"/>
<dbReference type="GO" id="GO:0004114">
    <property type="term" value="F:3',5'-cyclic-nucleotide phosphodiesterase activity"/>
    <property type="evidence" value="ECO:0007669"/>
    <property type="project" value="InterPro"/>
</dbReference>
<dbReference type="InterPro" id="IPR036971">
    <property type="entry name" value="PDEase_catalytic_dom_sf"/>
</dbReference>
<feature type="compositionally biased region" description="Basic and acidic residues" evidence="7">
    <location>
        <begin position="24"/>
        <end position="36"/>
    </location>
</feature>
<dbReference type="PROSITE" id="PS51845">
    <property type="entry name" value="PDEASE_I_2"/>
    <property type="match status" value="1"/>
</dbReference>
<feature type="region of interest" description="Disordered" evidence="7">
    <location>
        <begin position="740"/>
        <end position="767"/>
    </location>
</feature>
<feature type="region of interest" description="Disordered" evidence="7">
    <location>
        <begin position="1"/>
        <end position="64"/>
    </location>
</feature>
<dbReference type="PROSITE" id="PS50125">
    <property type="entry name" value="GUANYLATE_CYCLASE_2"/>
    <property type="match status" value="1"/>
</dbReference>
<evidence type="ECO:0000256" key="5">
    <source>
        <dbReference type="ARBA" id="ARBA00023136"/>
    </source>
</evidence>
<dbReference type="InterPro" id="IPR002073">
    <property type="entry name" value="PDEase_catalytic_dom"/>
</dbReference>
<evidence type="ECO:0000256" key="6">
    <source>
        <dbReference type="ARBA" id="ARBA00023239"/>
    </source>
</evidence>
<dbReference type="GO" id="GO:0035556">
    <property type="term" value="P:intracellular signal transduction"/>
    <property type="evidence" value="ECO:0007669"/>
    <property type="project" value="InterPro"/>
</dbReference>
<reference evidence="12" key="1">
    <citation type="submission" date="2020-06" db="EMBL/GenBank/DDBJ databases">
        <authorList>
            <consortium name="Plant Systems Biology data submission"/>
        </authorList>
    </citation>
    <scope>NUCLEOTIDE SEQUENCE</scope>
    <source>
        <strain evidence="12">D6</strain>
    </source>
</reference>
<dbReference type="OrthoDB" id="432756at2759"/>
<feature type="compositionally biased region" description="Low complexity" evidence="7">
    <location>
        <begin position="740"/>
        <end position="761"/>
    </location>
</feature>
<dbReference type="Gene3D" id="3.30.70.1230">
    <property type="entry name" value="Nucleotide cyclase"/>
    <property type="match status" value="1"/>
</dbReference>
<comment type="subcellular location">
    <subcellularLocation>
        <location evidence="1">Membrane</location>
    </subcellularLocation>
</comment>
<feature type="compositionally biased region" description="Polar residues" evidence="7">
    <location>
        <begin position="1"/>
        <end position="12"/>
    </location>
</feature>
<feature type="domain" description="Guanylate cyclase" evidence="10">
    <location>
        <begin position="555"/>
        <end position="689"/>
    </location>
</feature>
<keyword evidence="12" id="KW-0675">Receptor</keyword>
<feature type="domain" description="PDEase" evidence="11">
    <location>
        <begin position="823"/>
        <end position="1058"/>
    </location>
</feature>
<keyword evidence="13" id="KW-1185">Reference proteome</keyword>
<dbReference type="GO" id="GO:0001653">
    <property type="term" value="F:peptide receptor activity"/>
    <property type="evidence" value="ECO:0007669"/>
    <property type="project" value="TreeGrafter"/>
</dbReference>
<dbReference type="InterPro" id="IPR003607">
    <property type="entry name" value="HD/PDEase_dom"/>
</dbReference>
<dbReference type="GO" id="GO:0004383">
    <property type="term" value="F:guanylate cyclase activity"/>
    <property type="evidence" value="ECO:0007669"/>
    <property type="project" value="TreeGrafter"/>
</dbReference>
<sequence length="1221" mass="137449">MPSSTDASTNSMFEDEHENEGALVEEHEGRSTHSDVDMEESTTSFLSRRSKKSSQENTSESSTLVKQETILVQRTKMLVILILCLAACAVGVATYLFTTASEQCDFESKFHDFSVEIADLVHHEARNVQLTVHAFATTVTSYAISTRATWPFVSVPHFEVRGLEMNNLSNSLLMGFSPYVTEDVRFRWELYANYMQTWVQEGVDFNLDLHKDYLNENGTVVVPPIFPQIYKHGVTNTTRVPVDAGVPTVPPNKTYLPVWQMAPAPHDPTVIHYDLLENEVFERVEHGMHGINQAVLSEATDLEWLYGGSIRDDPTHPHSFLLQPVYEGFENLTESAMLGVIVAVIGWDHMFRNLLPPEAHGIIVVMKDTCGDMFSYQIDGADAIFLGHGDHHETKYSHLEESTPFDALHKLEVSETHEHCEYDLHIFPSQELEDDYRTSKPIIYTIVVMSVFFTTVLVFVLYDWLVKLRQEKVMLAAKKSNAVVASLFPKNVRDRIMADVEEQIAAGEKPGKKNPLMFGAVAKHELKHFLDDGIANADGVPFDTKPIADLFPNTTIMFADIVGFTAWSSVREPSQVFSLLETLYHAFDEIAKRRRVFKVETIGDCYVAVAGLPEPRKDHATVMARFARDCLNAINDLTKRLEITLGPDTGDLSMRVGLHSGPVTAGVLRGDKSRFQLFGDTVNTAARMESNGTRNRIHISSETAELLKAGGKFHWLVKRTDKIVAKGKGEMETYWLEMKQQSSGSAHSGRSGRSSSSTQSGNTDVGARVASVGQKAVAAQPIEIDDPVIPAKIKRLVKWNADVLLRILKQVVARREALEQLKLDDSDPTASSEMMNRSMNRSSADVMNRSSADALRSSVRGETVIDEVVEILELPKFNAKAAKIQKDPKQLELDPKVVQQLHDYITVIASMYRVDVPFHNFEHASHVTMSVVKLLSRIVAPDDVLENEKEAHEIHSELHDHTYGITSDPLTQFAVVLSALIHDVDHTGAPNSQLIKEGASIASIYKGKSVAEQNSLDLAWSLLMDDSFVDLRNAIYKTDSELQRFRQLLVNIVLATDIVDKDLKSLRNRRWEKAFQEGGPNLIDLSSQDATNRKATIILEHLIQASDIAHTMQHWHIYRKWNELFFKENLLAYRAGRASSDPCEYWYKGEIGFFDFYIIPLAKKLKECGVFGVSCDEYLNYALTNRKEWADRGEEAVAEMKEKYADLMPEEEKDIHRIEEE</sequence>
<feature type="compositionally biased region" description="Polar residues" evidence="7">
    <location>
        <begin position="55"/>
        <end position="64"/>
    </location>
</feature>